<dbReference type="GO" id="GO:0005829">
    <property type="term" value="C:cytosol"/>
    <property type="evidence" value="ECO:0007669"/>
    <property type="project" value="TreeGrafter"/>
</dbReference>
<sequence length="352" mass="38699">VLIRPIVNAFLDITMSKVILDPHPREIEDIFSSSTKITLSSLHRVIEFDGEDRLSFYNEHIEDTDFIIGQPDLDASLIERSKKLKAVFNVEGNFMPNIDYAACHLKGIRVLTPSSVFAVPVAELAIGMMISLARGIHTAHGDFLNGKELYGLEGNTESELISGTEVGFIGFGDLGKAIYPLIQGFRPTIRVFDPWLTSSYLLREGVLPASLEEVLSKSRFIFVVAAVTEDNIGMLNSEKFDLMQRGAGLLLLNRAAIVDFDSLAKYTSQGKIRVATDVFPDEPLTLDHPIRNSPNVLLSAHRAGALSSALLAMGDYVLEDLTLMEQGLPPLNCKRAEPETVASLRSKPVEKS</sequence>
<dbReference type="InterPro" id="IPR006140">
    <property type="entry name" value="D-isomer_DH_NAD-bd"/>
</dbReference>
<dbReference type="AlphaFoldDB" id="A0A381U3U1"/>
<dbReference type="GO" id="GO:0051287">
    <property type="term" value="F:NAD binding"/>
    <property type="evidence" value="ECO:0007669"/>
    <property type="project" value="InterPro"/>
</dbReference>
<proteinExistence type="predicted"/>
<dbReference type="PANTHER" id="PTHR10996:SF178">
    <property type="entry name" value="2-HYDROXYACID DEHYDROGENASE YGL185C-RELATED"/>
    <property type="match status" value="1"/>
</dbReference>
<keyword evidence="2" id="KW-0520">NAD</keyword>
<dbReference type="Gene3D" id="3.40.50.720">
    <property type="entry name" value="NAD(P)-binding Rossmann-like Domain"/>
    <property type="match status" value="2"/>
</dbReference>
<dbReference type="SUPFAM" id="SSF52283">
    <property type="entry name" value="Formate/glycerate dehydrogenase catalytic domain-like"/>
    <property type="match status" value="1"/>
</dbReference>
<name>A0A381U3U1_9ZZZZ</name>
<reference evidence="4" key="1">
    <citation type="submission" date="2018-05" db="EMBL/GenBank/DDBJ databases">
        <authorList>
            <person name="Lanie J.A."/>
            <person name="Ng W.-L."/>
            <person name="Kazmierczak K.M."/>
            <person name="Andrzejewski T.M."/>
            <person name="Davidsen T.M."/>
            <person name="Wayne K.J."/>
            <person name="Tettelin H."/>
            <person name="Glass J.I."/>
            <person name="Rusch D."/>
            <person name="Podicherti R."/>
            <person name="Tsui H.-C.T."/>
            <person name="Winkler M.E."/>
        </authorList>
    </citation>
    <scope>NUCLEOTIDE SEQUENCE</scope>
</reference>
<evidence type="ECO:0000256" key="1">
    <source>
        <dbReference type="ARBA" id="ARBA00023002"/>
    </source>
</evidence>
<protein>
    <recommendedName>
        <fullName evidence="3">D-isomer specific 2-hydroxyacid dehydrogenase NAD-binding domain-containing protein</fullName>
    </recommendedName>
</protein>
<evidence type="ECO:0000256" key="2">
    <source>
        <dbReference type="ARBA" id="ARBA00023027"/>
    </source>
</evidence>
<dbReference type="PANTHER" id="PTHR10996">
    <property type="entry name" value="2-HYDROXYACID DEHYDROGENASE-RELATED"/>
    <property type="match status" value="1"/>
</dbReference>
<dbReference type="GO" id="GO:0016618">
    <property type="term" value="F:hydroxypyruvate reductase [NAD(P)H] activity"/>
    <property type="evidence" value="ECO:0007669"/>
    <property type="project" value="TreeGrafter"/>
</dbReference>
<feature type="domain" description="D-isomer specific 2-hydroxyacid dehydrogenase NAD-binding" evidence="3">
    <location>
        <begin position="126"/>
        <end position="303"/>
    </location>
</feature>
<dbReference type="GO" id="GO:0030267">
    <property type="term" value="F:glyoxylate reductase (NADPH) activity"/>
    <property type="evidence" value="ECO:0007669"/>
    <property type="project" value="TreeGrafter"/>
</dbReference>
<gene>
    <name evidence="4" type="ORF">METZ01_LOCUS74831</name>
</gene>
<dbReference type="InterPro" id="IPR036291">
    <property type="entry name" value="NAD(P)-bd_dom_sf"/>
</dbReference>
<evidence type="ECO:0000313" key="4">
    <source>
        <dbReference type="EMBL" id="SVA21977.1"/>
    </source>
</evidence>
<feature type="non-terminal residue" evidence="4">
    <location>
        <position position="1"/>
    </location>
</feature>
<accession>A0A381U3U1</accession>
<dbReference type="Pfam" id="PF02826">
    <property type="entry name" value="2-Hacid_dh_C"/>
    <property type="match status" value="1"/>
</dbReference>
<dbReference type="InterPro" id="IPR050223">
    <property type="entry name" value="D-isomer_2-hydroxyacid_DH"/>
</dbReference>
<organism evidence="4">
    <name type="scientific">marine metagenome</name>
    <dbReference type="NCBI Taxonomy" id="408172"/>
    <lineage>
        <taxon>unclassified sequences</taxon>
        <taxon>metagenomes</taxon>
        <taxon>ecological metagenomes</taxon>
    </lineage>
</organism>
<evidence type="ECO:0000259" key="3">
    <source>
        <dbReference type="Pfam" id="PF02826"/>
    </source>
</evidence>
<dbReference type="EMBL" id="UINC01005541">
    <property type="protein sequence ID" value="SVA21977.1"/>
    <property type="molecule type" value="Genomic_DNA"/>
</dbReference>
<dbReference type="SUPFAM" id="SSF51735">
    <property type="entry name" value="NAD(P)-binding Rossmann-fold domains"/>
    <property type="match status" value="1"/>
</dbReference>
<keyword evidence="1" id="KW-0560">Oxidoreductase</keyword>